<reference evidence="1 2" key="1">
    <citation type="journal article" date="2014" name="ISME J.">
        <title>Candidatus Competibacter-lineage genomes retrieved from metagenomes reveal functional metabolic diversity.</title>
        <authorList>
            <person name="McIlroy S.J."/>
            <person name="Albertsen M."/>
            <person name="Andresen E.K."/>
            <person name="Saunders A.M."/>
            <person name="Kristiansen R."/>
            <person name="Stokholm-Bjerregaard M."/>
            <person name="Nielsen K.L."/>
            <person name="Nielsen P.H."/>
        </authorList>
    </citation>
    <scope>NUCLEOTIDE SEQUENCE [LARGE SCALE GENOMIC DNA]</scope>
    <source>
        <strain evidence="1 2">Run_B_J11</strain>
    </source>
</reference>
<organism evidence="1 2">
    <name type="scientific">Candidatus Contendobacter odensis Run_B_J11</name>
    <dbReference type="NCBI Taxonomy" id="1400861"/>
    <lineage>
        <taxon>Bacteria</taxon>
        <taxon>Pseudomonadati</taxon>
        <taxon>Pseudomonadota</taxon>
        <taxon>Gammaproteobacteria</taxon>
        <taxon>Candidatus Competibacteraceae</taxon>
        <taxon>Candidatus Contendibacter</taxon>
    </lineage>
</organism>
<dbReference type="Proteomes" id="UP000019184">
    <property type="component" value="Unassembled WGS sequence"/>
</dbReference>
<gene>
    <name evidence="1" type="ORF">BN874_840016</name>
</gene>
<accession>A0A7U7GGA4</accession>
<protein>
    <submittedName>
        <fullName evidence="1">Uncharacterized protein</fullName>
    </submittedName>
</protein>
<name>A0A7U7GGA4_9GAMM</name>
<evidence type="ECO:0000313" key="2">
    <source>
        <dbReference type="Proteomes" id="UP000019184"/>
    </source>
</evidence>
<dbReference type="EMBL" id="CBTK010000303">
    <property type="protein sequence ID" value="CDH47553.1"/>
    <property type="molecule type" value="Genomic_DNA"/>
</dbReference>
<dbReference type="AlphaFoldDB" id="A0A7U7GGA4"/>
<sequence length="95" mass="10861">MERLQILDRLQKHAEAILYQRKSGVDLAFYLQDEAGPLVFATAEGYFSSLDENGFDGSFNDCVLALHVLRDVRRLCRRLGLPCLEFTPTKELRAE</sequence>
<comment type="caution">
    <text evidence="1">The sequence shown here is derived from an EMBL/GenBank/DDBJ whole genome shotgun (WGS) entry which is preliminary data.</text>
</comment>
<proteinExistence type="predicted"/>
<keyword evidence="2" id="KW-1185">Reference proteome</keyword>
<evidence type="ECO:0000313" key="1">
    <source>
        <dbReference type="EMBL" id="CDH47553.1"/>
    </source>
</evidence>